<feature type="region of interest" description="Disordered" evidence="1">
    <location>
        <begin position="764"/>
        <end position="802"/>
    </location>
</feature>
<dbReference type="GO" id="GO:0005634">
    <property type="term" value="C:nucleus"/>
    <property type="evidence" value="ECO:0007669"/>
    <property type="project" value="TreeGrafter"/>
</dbReference>
<protein>
    <recommendedName>
        <fullName evidence="7">Vacuolar import and degradation protein 27</fullName>
    </recommendedName>
</protein>
<evidence type="ECO:0000313" key="5">
    <source>
        <dbReference type="EMBL" id="KEF62966.1"/>
    </source>
</evidence>
<feature type="compositionally biased region" description="Basic and acidic residues" evidence="1">
    <location>
        <begin position="792"/>
        <end position="802"/>
    </location>
</feature>
<dbReference type="HOGENOM" id="CLU_007002_0_0_1"/>
<dbReference type="Pfam" id="PF08553">
    <property type="entry name" value="VID27"/>
    <property type="match status" value="1"/>
</dbReference>
<dbReference type="PANTHER" id="PTHR31913">
    <property type="entry name" value="VACUOLAR IMPORT AND DEGRADATION PROTEIN 27"/>
    <property type="match status" value="1"/>
</dbReference>
<evidence type="ECO:0000259" key="3">
    <source>
        <dbReference type="Pfam" id="PF17747"/>
    </source>
</evidence>
<evidence type="ECO:0000256" key="1">
    <source>
        <dbReference type="SAM" id="MobiDB-lite"/>
    </source>
</evidence>
<evidence type="ECO:0000259" key="4">
    <source>
        <dbReference type="Pfam" id="PF17748"/>
    </source>
</evidence>
<dbReference type="InterPro" id="IPR013863">
    <property type="entry name" value="VID27_C"/>
</dbReference>
<dbReference type="InterPro" id="IPR040768">
    <property type="entry name" value="Vid27_PH"/>
</dbReference>
<sequence length="802" mass="90158">MFMIKNVSKYLFGDASKEVITEIPQGQLYIVRPRSPKGYSELIYKDAVASIRRTGQEFQYQLVIQRAYEEGEEELAEDDEDQGLESLDKDEKTFLLDQSLHFRCEQRTSGEYVLAWRDLSGDQGDLYEFVCDSSAQGDRVQTFVLAAIDSQFERKYRRSAQKATEAELQEFNFDDDDIIPLASSVPELADPMPTSKESAERMAKDVKSSRKAKRSIPESITAGPTEAPVAKSAPSVGEVLASQTAELHLFDFTSGTFILQDSSVTAVVSDLGKWRYWLQITSSDGREWLGQEVVADINPVFNFEYLSAIFNHYTDDESAYSWLLRFPDQPTLENFQEGIMQALWEQLNETKWSKVQDQDREYVLEAFNDLTMDDAPDGEEELLEEEEDEDEDDSQAGQRSEHYDSDESEDDVELGDKDGNVNSQLAVGTKHDRSFVVRGSKIGVFKHLPNRHLEFTTNISKVQTPKGRAFKPSKVMLHAEDQNMVMQDESNPNSLFRMDLEYGKIVDEWKIHDDIPVTNFAPETKFAQQTSAQPFIGHSRNALFRIDPRVAGNKLVENQLKQYMSKNDFSAAATTEKGHIAVASNKGDVRLFDRLGVNAKTHIPALGESIIGLDVSADGRWLLATCRTYLLLIDTLQKSGKNEGKLGFERSFAKDSKPQPRRLGLTPSHVAQFQHETGSPLAFTTAKFNTGESMQETSIITSTGPFLVTWSLKKVLAGSKDPYQIKRYSAQVMADNFEFGSDKNVILALPNEVDMVSRKTFKKPTRDSIAGPAARLSGGALATPRRGTRQSHLRDDIVNSPY</sequence>
<evidence type="ECO:0008006" key="7">
    <source>
        <dbReference type="Google" id="ProtNLM"/>
    </source>
</evidence>
<dbReference type="Proteomes" id="UP000027920">
    <property type="component" value="Unassembled WGS sequence"/>
</dbReference>
<dbReference type="InterPro" id="IPR011044">
    <property type="entry name" value="Quino_amine_DH_bsu"/>
</dbReference>
<dbReference type="VEuPathDB" id="FungiDB:A1O9_00941"/>
<dbReference type="Pfam" id="PF17748">
    <property type="entry name" value="VID27_N"/>
    <property type="match status" value="1"/>
</dbReference>
<feature type="region of interest" description="Disordered" evidence="1">
    <location>
        <begin position="368"/>
        <end position="426"/>
    </location>
</feature>
<dbReference type="PANTHER" id="PTHR31913:SF0">
    <property type="entry name" value="VACUOLAR IMPORT AND DEGRADATION PROTEIN 27"/>
    <property type="match status" value="1"/>
</dbReference>
<name>A0A072PSW0_9EURO</name>
<feature type="domain" description="Vid27 N-terminal" evidence="4">
    <location>
        <begin position="1"/>
        <end position="172"/>
    </location>
</feature>
<dbReference type="InterPro" id="IPR040979">
    <property type="entry name" value="Vid27_N"/>
</dbReference>
<keyword evidence="6" id="KW-1185">Reference proteome</keyword>
<accession>A0A072PSW0</accession>
<feature type="domain" description="Vacuolar import/degradation Vid27 C-terminal" evidence="2">
    <location>
        <begin position="421"/>
        <end position="773"/>
    </location>
</feature>
<dbReference type="GeneID" id="25275890"/>
<dbReference type="GO" id="GO:0005737">
    <property type="term" value="C:cytoplasm"/>
    <property type="evidence" value="ECO:0007669"/>
    <property type="project" value="TreeGrafter"/>
</dbReference>
<reference evidence="5 6" key="1">
    <citation type="submission" date="2013-03" db="EMBL/GenBank/DDBJ databases">
        <title>The Genome Sequence of Exophiala aquamarina CBS 119918.</title>
        <authorList>
            <consortium name="The Broad Institute Genomics Platform"/>
            <person name="Cuomo C."/>
            <person name="de Hoog S."/>
            <person name="Gorbushina A."/>
            <person name="Walker B."/>
            <person name="Young S.K."/>
            <person name="Zeng Q."/>
            <person name="Gargeya S."/>
            <person name="Fitzgerald M."/>
            <person name="Haas B."/>
            <person name="Abouelleil A."/>
            <person name="Allen A.W."/>
            <person name="Alvarado L."/>
            <person name="Arachchi H.M."/>
            <person name="Berlin A.M."/>
            <person name="Chapman S.B."/>
            <person name="Gainer-Dewar J."/>
            <person name="Goldberg J."/>
            <person name="Griggs A."/>
            <person name="Gujja S."/>
            <person name="Hansen M."/>
            <person name="Howarth C."/>
            <person name="Imamovic A."/>
            <person name="Ireland A."/>
            <person name="Larimer J."/>
            <person name="McCowan C."/>
            <person name="Murphy C."/>
            <person name="Pearson M."/>
            <person name="Poon T.W."/>
            <person name="Priest M."/>
            <person name="Roberts A."/>
            <person name="Saif S."/>
            <person name="Shea T."/>
            <person name="Sisk P."/>
            <person name="Sykes S."/>
            <person name="Wortman J."/>
            <person name="Nusbaum C."/>
            <person name="Birren B."/>
        </authorList>
    </citation>
    <scope>NUCLEOTIDE SEQUENCE [LARGE SCALE GENOMIC DNA]</scope>
    <source>
        <strain evidence="5 6">CBS 119918</strain>
    </source>
</reference>
<dbReference type="OrthoDB" id="10251113at2759"/>
<feature type="compositionally biased region" description="Basic and acidic residues" evidence="1">
    <location>
        <begin position="197"/>
        <end position="208"/>
    </location>
</feature>
<feature type="compositionally biased region" description="Acidic residues" evidence="1">
    <location>
        <begin position="371"/>
        <end position="394"/>
    </location>
</feature>
<evidence type="ECO:0000313" key="6">
    <source>
        <dbReference type="Proteomes" id="UP000027920"/>
    </source>
</evidence>
<dbReference type="Pfam" id="PF17747">
    <property type="entry name" value="VID27_PH"/>
    <property type="match status" value="1"/>
</dbReference>
<dbReference type="SUPFAM" id="SSF50969">
    <property type="entry name" value="YVTN repeat-like/Quinoprotein amine dehydrogenase"/>
    <property type="match status" value="1"/>
</dbReference>
<comment type="caution">
    <text evidence="5">The sequence shown here is derived from an EMBL/GenBank/DDBJ whole genome shotgun (WGS) entry which is preliminary data.</text>
</comment>
<dbReference type="AlphaFoldDB" id="A0A072PSW0"/>
<proteinExistence type="predicted"/>
<dbReference type="EMBL" id="AMGV01000001">
    <property type="protein sequence ID" value="KEF62966.1"/>
    <property type="molecule type" value="Genomic_DNA"/>
</dbReference>
<feature type="domain" description="Vid27 PH-like" evidence="3">
    <location>
        <begin position="238"/>
        <end position="346"/>
    </location>
</feature>
<dbReference type="RefSeq" id="XP_013265556.1">
    <property type="nucleotide sequence ID" value="XM_013410102.1"/>
</dbReference>
<gene>
    <name evidence="5" type="ORF">A1O9_00941</name>
</gene>
<dbReference type="InterPro" id="IPR040458">
    <property type="entry name" value="Vid27"/>
</dbReference>
<dbReference type="STRING" id="1182545.A0A072PSW0"/>
<organism evidence="5 6">
    <name type="scientific">Exophiala aquamarina CBS 119918</name>
    <dbReference type="NCBI Taxonomy" id="1182545"/>
    <lineage>
        <taxon>Eukaryota</taxon>
        <taxon>Fungi</taxon>
        <taxon>Dikarya</taxon>
        <taxon>Ascomycota</taxon>
        <taxon>Pezizomycotina</taxon>
        <taxon>Eurotiomycetes</taxon>
        <taxon>Chaetothyriomycetidae</taxon>
        <taxon>Chaetothyriales</taxon>
        <taxon>Herpotrichiellaceae</taxon>
        <taxon>Exophiala</taxon>
    </lineage>
</organism>
<feature type="region of interest" description="Disordered" evidence="1">
    <location>
        <begin position="186"/>
        <end position="229"/>
    </location>
</feature>
<evidence type="ECO:0000259" key="2">
    <source>
        <dbReference type="Pfam" id="PF08553"/>
    </source>
</evidence>